<comment type="caution">
    <text evidence="4">The sequence shown here is derived from an EMBL/GenBank/DDBJ whole genome shotgun (WGS) entry which is preliminary data.</text>
</comment>
<gene>
    <name evidence="4" type="ORF">GBAR_LOCUS5757</name>
</gene>
<dbReference type="Proteomes" id="UP001174909">
    <property type="component" value="Unassembled WGS sequence"/>
</dbReference>
<dbReference type="PANTHER" id="PTHR16943:SF8">
    <property type="entry name" value="2-METHYLCITRATE DEHYDRATASE"/>
    <property type="match status" value="1"/>
</dbReference>
<keyword evidence="5" id="KW-1185">Reference proteome</keyword>
<evidence type="ECO:0000259" key="3">
    <source>
        <dbReference type="Pfam" id="PF19305"/>
    </source>
</evidence>
<dbReference type="SUPFAM" id="SSF103378">
    <property type="entry name" value="2-methylcitrate dehydratase PrpD"/>
    <property type="match status" value="1"/>
</dbReference>
<dbReference type="Pfam" id="PF03972">
    <property type="entry name" value="MmgE_PrpD_N"/>
    <property type="match status" value="1"/>
</dbReference>
<evidence type="ECO:0000256" key="1">
    <source>
        <dbReference type="ARBA" id="ARBA00006174"/>
    </source>
</evidence>
<reference evidence="4" key="1">
    <citation type="submission" date="2023-03" db="EMBL/GenBank/DDBJ databases">
        <authorList>
            <person name="Steffen K."/>
            <person name="Cardenas P."/>
        </authorList>
    </citation>
    <scope>NUCLEOTIDE SEQUENCE</scope>
</reference>
<dbReference type="InterPro" id="IPR005656">
    <property type="entry name" value="MmgE_PrpD"/>
</dbReference>
<dbReference type="Gene3D" id="1.10.4100.10">
    <property type="entry name" value="2-methylcitrate dehydratase PrpD"/>
    <property type="match status" value="1"/>
</dbReference>
<name>A0AA35RCX7_GEOBA</name>
<dbReference type="Gene3D" id="3.30.1330.120">
    <property type="entry name" value="2-methylcitrate dehydratase PrpD"/>
    <property type="match status" value="1"/>
</dbReference>
<dbReference type="InterPro" id="IPR045337">
    <property type="entry name" value="MmgE_PrpD_C"/>
</dbReference>
<sequence length="465" mass="49950">MVQTNNETGITRALGNFAQSLEYEDLSPEVIDWAKYLCLDFAAVTLNGSTTDSAKAVVDALQRLGRPGPSAVVGTPYRVLPEYASMANGVAFHSIEMDDVNNEASLHPGVVAFPTALSMADLAHVSGKDFIAAVVAGYDVIVRLGRALQPAEHYGRGFHPTGTCGAFGAAVVAGRLLGLQGDDFIHALGIAGSQTAGSMEYLAQGAWTKRFHPGWASHSGSWAALLARSGYTGPTTILEGRDGFLQAYSGNPDPSLVLQDLGDEYLITRTGIKPHACCRYKQGPIDCLIDIRNSHSLTADDVEDVTVGVLSGGFKLVASPEGDKANPKTVVDMQFSMPFGAAVALAYGKASLEEYADGVPDRPEVRRIMQQVKCVTDPELDSHFPKEFRAWAEVATTDGRTLRSDIRYPKGDPENALSWDEMKEKFLVLTGPVINAERQQEIIAAIESLDEMDDVRDLAALLSTE</sequence>
<organism evidence="4 5">
    <name type="scientific">Geodia barretti</name>
    <name type="common">Barrett's horny sponge</name>
    <dbReference type="NCBI Taxonomy" id="519541"/>
    <lineage>
        <taxon>Eukaryota</taxon>
        <taxon>Metazoa</taxon>
        <taxon>Porifera</taxon>
        <taxon>Demospongiae</taxon>
        <taxon>Heteroscleromorpha</taxon>
        <taxon>Tetractinellida</taxon>
        <taxon>Astrophorina</taxon>
        <taxon>Geodiidae</taxon>
        <taxon>Geodia</taxon>
    </lineage>
</organism>
<dbReference type="Pfam" id="PF19305">
    <property type="entry name" value="MmgE_PrpD_C"/>
    <property type="match status" value="1"/>
</dbReference>
<comment type="similarity">
    <text evidence="1">Belongs to the PrpD family.</text>
</comment>
<accession>A0AA35RCX7</accession>
<dbReference type="PANTHER" id="PTHR16943">
    <property type="entry name" value="2-METHYLCITRATE DEHYDRATASE-RELATED"/>
    <property type="match status" value="1"/>
</dbReference>
<dbReference type="InterPro" id="IPR042188">
    <property type="entry name" value="MmgE/PrpD_sf_2"/>
</dbReference>
<feature type="domain" description="MmgE/PrpD N-terminal" evidence="2">
    <location>
        <begin position="13"/>
        <end position="255"/>
    </location>
</feature>
<dbReference type="GO" id="GO:0016829">
    <property type="term" value="F:lyase activity"/>
    <property type="evidence" value="ECO:0007669"/>
    <property type="project" value="InterPro"/>
</dbReference>
<dbReference type="InterPro" id="IPR036148">
    <property type="entry name" value="MmgE/PrpD_sf"/>
</dbReference>
<dbReference type="EMBL" id="CASHTH010000843">
    <property type="protein sequence ID" value="CAI8008403.1"/>
    <property type="molecule type" value="Genomic_DNA"/>
</dbReference>
<dbReference type="AlphaFoldDB" id="A0AA35RCX7"/>
<evidence type="ECO:0000313" key="4">
    <source>
        <dbReference type="EMBL" id="CAI8008403.1"/>
    </source>
</evidence>
<evidence type="ECO:0000259" key="2">
    <source>
        <dbReference type="Pfam" id="PF03972"/>
    </source>
</evidence>
<evidence type="ECO:0000313" key="5">
    <source>
        <dbReference type="Proteomes" id="UP001174909"/>
    </source>
</evidence>
<feature type="domain" description="MmgE/PrpD C-terminal" evidence="3">
    <location>
        <begin position="275"/>
        <end position="450"/>
    </location>
</feature>
<proteinExistence type="inferred from homology"/>
<protein>
    <submittedName>
        <fullName evidence="4">Cis-aconitate decarboxylase-like protein oryM</fullName>
    </submittedName>
</protein>
<dbReference type="InterPro" id="IPR042183">
    <property type="entry name" value="MmgE/PrpD_sf_1"/>
</dbReference>
<dbReference type="InterPro" id="IPR045336">
    <property type="entry name" value="MmgE_PrpD_N"/>
</dbReference>